<evidence type="ECO:0000259" key="1">
    <source>
        <dbReference type="PROSITE" id="PS50263"/>
    </source>
</evidence>
<evidence type="ECO:0000313" key="3">
    <source>
        <dbReference type="Proteomes" id="UP001139411"/>
    </source>
</evidence>
<reference evidence="2" key="1">
    <citation type="submission" date="2022-01" db="EMBL/GenBank/DDBJ databases">
        <title>Novel species in genus Dyadobacter.</title>
        <authorList>
            <person name="Ma C."/>
        </authorList>
    </citation>
    <scope>NUCLEOTIDE SEQUENCE</scope>
    <source>
        <strain evidence="2">CY357</strain>
    </source>
</reference>
<organism evidence="2 3">
    <name type="scientific">Dyadobacter chenhuakuii</name>
    <dbReference type="NCBI Taxonomy" id="2909339"/>
    <lineage>
        <taxon>Bacteria</taxon>
        <taxon>Pseudomonadati</taxon>
        <taxon>Bacteroidota</taxon>
        <taxon>Cytophagia</taxon>
        <taxon>Cytophagales</taxon>
        <taxon>Spirosomataceae</taxon>
        <taxon>Dyadobacter</taxon>
    </lineage>
</organism>
<comment type="caution">
    <text evidence="2">The sequence shown here is derived from an EMBL/GenBank/DDBJ whole genome shotgun (WGS) entry which is preliminary data.</text>
</comment>
<protein>
    <recommendedName>
        <fullName evidence="1">CN hydrolase domain-containing protein</fullName>
    </recommendedName>
</protein>
<dbReference type="RefSeq" id="WP_235179426.1">
    <property type="nucleotide sequence ID" value="NZ_JAKFFV010000018.1"/>
</dbReference>
<dbReference type="Pfam" id="PF00795">
    <property type="entry name" value="CN_hydrolase"/>
    <property type="match status" value="1"/>
</dbReference>
<gene>
    <name evidence="2" type="ORF">L0661_23020</name>
</gene>
<dbReference type="EMBL" id="JAKFFV010000018">
    <property type="protein sequence ID" value="MCF2501212.1"/>
    <property type="molecule type" value="Genomic_DNA"/>
</dbReference>
<dbReference type="InterPro" id="IPR003010">
    <property type="entry name" value="C-N_Hydrolase"/>
</dbReference>
<evidence type="ECO:0000313" key="2">
    <source>
        <dbReference type="EMBL" id="MCF2501212.1"/>
    </source>
</evidence>
<dbReference type="SUPFAM" id="SSF56317">
    <property type="entry name" value="Carbon-nitrogen hydrolase"/>
    <property type="match status" value="1"/>
</dbReference>
<dbReference type="InterPro" id="IPR036526">
    <property type="entry name" value="C-N_Hydrolase_sf"/>
</dbReference>
<dbReference type="Proteomes" id="UP001139411">
    <property type="component" value="Unassembled WGS sequence"/>
</dbReference>
<dbReference type="AlphaFoldDB" id="A0A9X1QJ27"/>
<sequence>MLVFIPNQPRQVYSKQYLHADEEPYFIPGRKPVLIRWKERTISFAICYEVFVPEHACNVIQNGADIYIASVAKSAKGVVRAYKRLAQIAGDFGITVLMANSVGYQDNFQSAGFSASWSKDGELAGQLGDEADKLLLFNL</sequence>
<accession>A0A9X1QJ27</accession>
<feature type="domain" description="CN hydrolase" evidence="1">
    <location>
        <begin position="1"/>
        <end position="139"/>
    </location>
</feature>
<dbReference type="Gene3D" id="3.60.110.10">
    <property type="entry name" value="Carbon-nitrogen hydrolase"/>
    <property type="match status" value="1"/>
</dbReference>
<proteinExistence type="predicted"/>
<dbReference type="PROSITE" id="PS50263">
    <property type="entry name" value="CN_HYDROLASE"/>
    <property type="match status" value="1"/>
</dbReference>
<name>A0A9X1QJ27_9BACT</name>